<evidence type="ECO:0000256" key="2">
    <source>
        <dbReference type="SAM" id="SignalP"/>
    </source>
</evidence>
<accession>A0ABS2GQL1</accession>
<proteinExistence type="predicted"/>
<name>A0ABS2GQL1_9FIRM</name>
<reference evidence="3 4" key="1">
    <citation type="journal article" date="2021" name="Sci. Rep.">
        <title>The distribution of antibiotic resistance genes in chicken gut microbiota commensals.</title>
        <authorList>
            <person name="Juricova H."/>
            <person name="Matiasovicova J."/>
            <person name="Kubasova T."/>
            <person name="Cejkova D."/>
            <person name="Rychlik I."/>
        </authorList>
    </citation>
    <scope>NUCLEOTIDE SEQUENCE [LARGE SCALE GENOMIC DNA]</scope>
    <source>
        <strain evidence="3 4">An564</strain>
    </source>
</reference>
<evidence type="ECO:0008006" key="5">
    <source>
        <dbReference type="Google" id="ProtNLM"/>
    </source>
</evidence>
<keyword evidence="4" id="KW-1185">Reference proteome</keyword>
<feature type="region of interest" description="Disordered" evidence="1">
    <location>
        <begin position="24"/>
        <end position="47"/>
    </location>
</feature>
<feature type="compositionally biased region" description="Low complexity" evidence="1">
    <location>
        <begin position="24"/>
        <end position="42"/>
    </location>
</feature>
<comment type="caution">
    <text evidence="3">The sequence shown here is derived from an EMBL/GenBank/DDBJ whole genome shotgun (WGS) entry which is preliminary data.</text>
</comment>
<evidence type="ECO:0000313" key="4">
    <source>
        <dbReference type="Proteomes" id="UP000724149"/>
    </source>
</evidence>
<organism evidence="3 4">
    <name type="scientific">Hydrogenoanaerobacterium saccharovorans</name>
    <dbReference type="NCBI Taxonomy" id="474960"/>
    <lineage>
        <taxon>Bacteria</taxon>
        <taxon>Bacillati</taxon>
        <taxon>Bacillota</taxon>
        <taxon>Clostridia</taxon>
        <taxon>Eubacteriales</taxon>
        <taxon>Oscillospiraceae</taxon>
        <taxon>Hydrogenoanaerobacterium</taxon>
    </lineage>
</organism>
<dbReference type="RefSeq" id="WP_204721443.1">
    <property type="nucleotide sequence ID" value="NZ_JACSNR010000008.1"/>
</dbReference>
<dbReference type="Proteomes" id="UP000724149">
    <property type="component" value="Unassembled WGS sequence"/>
</dbReference>
<dbReference type="EMBL" id="JACSNR010000008">
    <property type="protein sequence ID" value="MBM6923849.1"/>
    <property type="molecule type" value="Genomic_DNA"/>
</dbReference>
<evidence type="ECO:0000256" key="1">
    <source>
        <dbReference type="SAM" id="MobiDB-lite"/>
    </source>
</evidence>
<gene>
    <name evidence="3" type="ORF">H9X81_09140</name>
</gene>
<feature type="signal peptide" evidence="2">
    <location>
        <begin position="1"/>
        <end position="23"/>
    </location>
</feature>
<sequence>MRQMKKLLAALLASALLLTGCTGGTSPEGSSTASGEESSTVSQAPLTDEDILAEVEPYLEDTVWQDPSAYASMDEFLSANLALDSTQVAAVTIYMGAPNQNTSFFLMLTPTEEADPEVIREKLENKAEGMVNTAEMGYTQGYADYKIIENVGRYFLVMQADATDFQELVQLLEGLED</sequence>
<keyword evidence="2" id="KW-0732">Signal</keyword>
<evidence type="ECO:0000313" key="3">
    <source>
        <dbReference type="EMBL" id="MBM6923849.1"/>
    </source>
</evidence>
<feature type="chain" id="PRO_5047132245" description="DUF4358 domain-containing protein" evidence="2">
    <location>
        <begin position="24"/>
        <end position="177"/>
    </location>
</feature>
<protein>
    <recommendedName>
        <fullName evidence="5">DUF4358 domain-containing protein</fullName>
    </recommendedName>
</protein>
<dbReference type="PROSITE" id="PS51257">
    <property type="entry name" value="PROKAR_LIPOPROTEIN"/>
    <property type="match status" value="1"/>
</dbReference>